<dbReference type="GeneID" id="14012013"/>
<dbReference type="EMBL" id="JQ312117">
    <property type="protein sequence ID" value="AFH19758.1"/>
    <property type="molecule type" value="Genomic_DNA"/>
</dbReference>
<name>J7FAR2_9CAUD</name>
<protein>
    <submittedName>
        <fullName evidence="1">Uncharacterized protein</fullName>
    </submittedName>
</protein>
<sequence>MSRIEISHNATPLSRELYVFDHNAWQRGTRLVSYAQQTRATTRHKFKGPVWDSNDERIYMNGSQLARPTEIPGEVLESLKKELIDEVLSMTLFVGWFNEKHVYKDNLK</sequence>
<accession>J7FAR2</accession>
<dbReference type="RefSeq" id="YP_007006516.1">
    <property type="nucleotide sequence ID" value="NC_019519.1"/>
</dbReference>
<reference evidence="1 2" key="1">
    <citation type="submission" date="2011-12" db="EMBL/GenBank/DDBJ databases">
        <title>The genome sequence of the flagella-specific Agrobacterium bacteriophage 7-7-1.</title>
        <authorList>
            <person name="Schmitt R."/>
            <person name="Van den Bossche A."/>
            <person name="Lavigne R."/>
            <person name="Kropinski A.M."/>
        </authorList>
    </citation>
    <scope>NUCLEOTIDE SEQUENCE [LARGE SCALE GENOMIC DNA]</scope>
</reference>
<keyword evidence="2" id="KW-1185">Reference proteome</keyword>
<dbReference type="KEGG" id="vg:14012013"/>
<dbReference type="Proteomes" id="UP000003754">
    <property type="component" value="Segment"/>
</dbReference>
<dbReference type="OrthoDB" id="38786at10239"/>
<proteinExistence type="predicted"/>
<organism evidence="1 2">
    <name type="scientific">Agrobacterium phage 7-7-1</name>
    <dbReference type="NCBI Taxonomy" id="1161931"/>
    <lineage>
        <taxon>Viruses</taxon>
        <taxon>Duplodnaviria</taxon>
        <taxon>Heunggongvirae</taxon>
        <taxon>Uroviricota</taxon>
        <taxon>Caudoviricetes</taxon>
        <taxon>Schmittlotzvirus</taxon>
        <taxon>Schmittlotzvirus sv771</taxon>
    </lineage>
</organism>
<evidence type="ECO:0000313" key="1">
    <source>
        <dbReference type="EMBL" id="AFH19758.1"/>
    </source>
</evidence>
<gene>
    <name evidence="1" type="ORF">7-7-1_00060</name>
</gene>
<evidence type="ECO:0000313" key="2">
    <source>
        <dbReference type="Proteomes" id="UP000003754"/>
    </source>
</evidence>